<proteinExistence type="predicted"/>
<reference evidence="2 3" key="2">
    <citation type="submission" date="2020-04" db="EMBL/GenBank/DDBJ databases">
        <title>Complete genome sequence of Alteromonas pelagimontana 5.12T.</title>
        <authorList>
            <person name="Sinha R.K."/>
            <person name="Krishnan K.P."/>
            <person name="Kurian J.P."/>
        </authorList>
    </citation>
    <scope>NUCLEOTIDE SEQUENCE [LARGE SCALE GENOMIC DNA]</scope>
    <source>
        <strain evidence="2 3">5.12</strain>
    </source>
</reference>
<dbReference type="CDD" id="cd04301">
    <property type="entry name" value="NAT_SF"/>
    <property type="match status" value="1"/>
</dbReference>
<dbReference type="Proteomes" id="UP000219285">
    <property type="component" value="Chromosome"/>
</dbReference>
<dbReference type="KEGG" id="apel:CA267_007725"/>
<feature type="domain" description="N-acetyltransferase" evidence="1">
    <location>
        <begin position="3"/>
        <end position="146"/>
    </location>
</feature>
<dbReference type="SUPFAM" id="SSF55729">
    <property type="entry name" value="Acyl-CoA N-acyltransferases (Nat)"/>
    <property type="match status" value="1"/>
</dbReference>
<dbReference type="PROSITE" id="PS51186">
    <property type="entry name" value="GNAT"/>
    <property type="match status" value="1"/>
</dbReference>
<dbReference type="OrthoDB" id="9797178at2"/>
<dbReference type="Pfam" id="PF00583">
    <property type="entry name" value="Acetyltransf_1"/>
    <property type="match status" value="1"/>
</dbReference>
<name>A0A6M4MCC0_9ALTE</name>
<reference evidence="3" key="1">
    <citation type="submission" date="2014-12" db="EMBL/GenBank/DDBJ databases">
        <title>Complete genome sequence of a multi-drug resistant Klebsiella pneumoniae.</title>
        <authorList>
            <person name="Hua X."/>
            <person name="Chen Q."/>
            <person name="Li X."/>
            <person name="Feng Y."/>
            <person name="Ruan Z."/>
            <person name="Yu Y."/>
        </authorList>
    </citation>
    <scope>NUCLEOTIDE SEQUENCE [LARGE SCALE GENOMIC DNA]</scope>
    <source>
        <strain evidence="3">5.12</strain>
    </source>
</reference>
<dbReference type="GO" id="GO:0016747">
    <property type="term" value="F:acyltransferase activity, transferring groups other than amino-acyl groups"/>
    <property type="evidence" value="ECO:0007669"/>
    <property type="project" value="InterPro"/>
</dbReference>
<dbReference type="RefSeq" id="WP_075608022.1">
    <property type="nucleotide sequence ID" value="NZ_CP052766.1"/>
</dbReference>
<sequence>MILTIRPEQPEDISEIREIIKLAFKNAPFSNHKEHRIVDELREEGRLILSRVAEEDGKMIGHIAVSPVTISSGAKKWFGIGPVSVIPEWQSKGGGSKLIQSTVELLKETGAKGCVLLGDPAYYQRFGFRPIAGLYYPDVPATHFLGAVFEGEAPVGEVSYPSAFG</sequence>
<evidence type="ECO:0000259" key="1">
    <source>
        <dbReference type="PROSITE" id="PS51186"/>
    </source>
</evidence>
<keyword evidence="2" id="KW-0808">Transferase</keyword>
<dbReference type="InterPro" id="IPR050276">
    <property type="entry name" value="MshD_Acetyltransferase"/>
</dbReference>
<evidence type="ECO:0000313" key="2">
    <source>
        <dbReference type="EMBL" id="QJR80677.1"/>
    </source>
</evidence>
<dbReference type="InterPro" id="IPR016181">
    <property type="entry name" value="Acyl_CoA_acyltransferase"/>
</dbReference>
<dbReference type="AlphaFoldDB" id="A0A6M4MCC0"/>
<keyword evidence="3" id="KW-1185">Reference proteome</keyword>
<evidence type="ECO:0000313" key="3">
    <source>
        <dbReference type="Proteomes" id="UP000219285"/>
    </source>
</evidence>
<gene>
    <name evidence="2" type="ORF">CA267_007725</name>
</gene>
<dbReference type="PANTHER" id="PTHR43617">
    <property type="entry name" value="L-AMINO ACID N-ACETYLTRANSFERASE"/>
    <property type="match status" value="1"/>
</dbReference>
<dbReference type="InterPro" id="IPR000182">
    <property type="entry name" value="GNAT_dom"/>
</dbReference>
<accession>A0A6M4MCC0</accession>
<organism evidence="2 3">
    <name type="scientific">Alteromonas pelagimontana</name>
    <dbReference type="NCBI Taxonomy" id="1858656"/>
    <lineage>
        <taxon>Bacteria</taxon>
        <taxon>Pseudomonadati</taxon>
        <taxon>Pseudomonadota</taxon>
        <taxon>Gammaproteobacteria</taxon>
        <taxon>Alteromonadales</taxon>
        <taxon>Alteromonadaceae</taxon>
        <taxon>Alteromonas/Salinimonas group</taxon>
        <taxon>Alteromonas</taxon>
    </lineage>
</organism>
<protein>
    <submittedName>
        <fullName evidence="2">N-acetyltransferase</fullName>
    </submittedName>
</protein>
<dbReference type="Gene3D" id="3.40.630.30">
    <property type="match status" value="1"/>
</dbReference>
<dbReference type="EMBL" id="CP052766">
    <property type="protein sequence ID" value="QJR80677.1"/>
    <property type="molecule type" value="Genomic_DNA"/>
</dbReference>
<dbReference type="PANTHER" id="PTHR43617:SF2">
    <property type="entry name" value="UPF0039 PROTEIN SLL0451"/>
    <property type="match status" value="1"/>
</dbReference>